<dbReference type="SUPFAM" id="SSF54928">
    <property type="entry name" value="RNA-binding domain, RBD"/>
    <property type="match status" value="1"/>
</dbReference>
<dbReference type="OrthoDB" id="5418203at2759"/>
<evidence type="ECO:0000256" key="1">
    <source>
        <dbReference type="SAM" id="MobiDB-lite"/>
    </source>
</evidence>
<gene>
    <name evidence="2" type="ORF">X975_03630</name>
</gene>
<proteinExistence type="predicted"/>
<dbReference type="InterPro" id="IPR012677">
    <property type="entry name" value="Nucleotide-bd_a/b_plait_sf"/>
</dbReference>
<protein>
    <submittedName>
        <fullName evidence="2">Growth inhibition and differentiation-related protein 88</fullName>
    </submittedName>
</protein>
<keyword evidence="3" id="KW-1185">Reference proteome</keyword>
<dbReference type="Proteomes" id="UP000054359">
    <property type="component" value="Unassembled WGS sequence"/>
</dbReference>
<dbReference type="InterPro" id="IPR039884">
    <property type="entry name" value="R3HC1/R3HCL"/>
</dbReference>
<organism evidence="2 3">
    <name type="scientific">Stegodyphus mimosarum</name>
    <name type="common">African social velvet spider</name>
    <dbReference type="NCBI Taxonomy" id="407821"/>
    <lineage>
        <taxon>Eukaryota</taxon>
        <taxon>Metazoa</taxon>
        <taxon>Ecdysozoa</taxon>
        <taxon>Arthropoda</taxon>
        <taxon>Chelicerata</taxon>
        <taxon>Arachnida</taxon>
        <taxon>Araneae</taxon>
        <taxon>Araneomorphae</taxon>
        <taxon>Entelegynae</taxon>
        <taxon>Eresoidea</taxon>
        <taxon>Eresidae</taxon>
        <taxon>Stegodyphus</taxon>
    </lineage>
</organism>
<dbReference type="OMA" id="WFENVIE"/>
<dbReference type="InterPro" id="IPR035979">
    <property type="entry name" value="RBD_domain_sf"/>
</dbReference>
<dbReference type="EMBL" id="KK112155">
    <property type="protein sequence ID" value="KFM56871.1"/>
    <property type="molecule type" value="Genomic_DNA"/>
</dbReference>
<dbReference type="STRING" id="407821.A0A087SVI2"/>
<accession>A0A087SVI2</accession>
<reference evidence="2 3" key="1">
    <citation type="submission" date="2013-11" db="EMBL/GenBank/DDBJ databases">
        <title>Genome sequencing of Stegodyphus mimosarum.</title>
        <authorList>
            <person name="Bechsgaard J."/>
        </authorList>
    </citation>
    <scope>NUCLEOTIDE SEQUENCE [LARGE SCALE GENOMIC DNA]</scope>
</reference>
<sequence length="444" mass="49839">MSATKEFGNGDLLKKGEQDGSTAAVPKIQRSRSVVVEKQKRPDKPLYVPRALRGLQTKASCNENKFYNHLNECTSQNKVLNGKTSKTKAVSKMTEDYRYSVTVHSNPAQNDLVLKTELSSNDFQSLDNQKSSTTNNYSEDQQNQAVISYSSNATSATSNELCSSKESESSSNVLLKHNEVIQNDVNKINIEQNNSDSLSGKEAKIYSERSCPTTDNQTFVRIEMPGAYDQKSHSEEFYAENEDSWETKFSDSGDCLNAEVIENLRMVTGHLEMHAARCSYSEWKTYSGSISEGKVWFENVIELFGFPVEFNTQDLMSAFSMFQKTSYTIKWVDDCHALAVFSSPSLANQALQLNHPFVKVRPLSEGTSESKTKARLCARTLEPPKPRPVTSAALARRLVSGALGLRVQTSKEQRDVEKKLLTEARERKRLEAKQRQDIWDGIVS</sequence>
<name>A0A087SVI2_STEMI</name>
<dbReference type="PANTHER" id="PTHR21678:SF0">
    <property type="entry name" value="C3H1-TYPE DOMAIN-CONTAINING PROTEIN"/>
    <property type="match status" value="1"/>
</dbReference>
<dbReference type="AlphaFoldDB" id="A0A087SVI2"/>
<dbReference type="GO" id="GO:0003676">
    <property type="term" value="F:nucleic acid binding"/>
    <property type="evidence" value="ECO:0007669"/>
    <property type="project" value="InterPro"/>
</dbReference>
<dbReference type="PANTHER" id="PTHR21678">
    <property type="entry name" value="GROWTH INHIBITION AND DIFFERENTIATION RELATED PROTEIN 88"/>
    <property type="match status" value="1"/>
</dbReference>
<feature type="non-terminal residue" evidence="2">
    <location>
        <position position="444"/>
    </location>
</feature>
<feature type="region of interest" description="Disordered" evidence="1">
    <location>
        <begin position="1"/>
        <end position="27"/>
    </location>
</feature>
<evidence type="ECO:0000313" key="2">
    <source>
        <dbReference type="EMBL" id="KFM56871.1"/>
    </source>
</evidence>
<evidence type="ECO:0000313" key="3">
    <source>
        <dbReference type="Proteomes" id="UP000054359"/>
    </source>
</evidence>
<dbReference type="Gene3D" id="3.30.70.330">
    <property type="match status" value="1"/>
</dbReference>